<reference evidence="2 3" key="1">
    <citation type="journal article" date="2018" name="Sci. Rep.">
        <title>Genomic signatures of local adaptation to the degree of environmental predictability in rotifers.</title>
        <authorList>
            <person name="Franch-Gras L."/>
            <person name="Hahn C."/>
            <person name="Garcia-Roger E.M."/>
            <person name="Carmona M.J."/>
            <person name="Serra M."/>
            <person name="Gomez A."/>
        </authorList>
    </citation>
    <scope>NUCLEOTIDE SEQUENCE [LARGE SCALE GENOMIC DNA]</scope>
    <source>
        <strain evidence="2">HYR1</strain>
    </source>
</reference>
<feature type="chain" id="PRO_5018241752" evidence="1">
    <location>
        <begin position="21"/>
        <end position="586"/>
    </location>
</feature>
<dbReference type="Proteomes" id="UP000276133">
    <property type="component" value="Unassembled WGS sequence"/>
</dbReference>
<keyword evidence="3" id="KW-1185">Reference proteome</keyword>
<evidence type="ECO:0000313" key="2">
    <source>
        <dbReference type="EMBL" id="RNA07552.1"/>
    </source>
</evidence>
<organism evidence="2 3">
    <name type="scientific">Brachionus plicatilis</name>
    <name type="common">Marine rotifer</name>
    <name type="synonym">Brachionus muelleri</name>
    <dbReference type="NCBI Taxonomy" id="10195"/>
    <lineage>
        <taxon>Eukaryota</taxon>
        <taxon>Metazoa</taxon>
        <taxon>Spiralia</taxon>
        <taxon>Gnathifera</taxon>
        <taxon>Rotifera</taxon>
        <taxon>Eurotatoria</taxon>
        <taxon>Monogononta</taxon>
        <taxon>Pseudotrocha</taxon>
        <taxon>Ploima</taxon>
        <taxon>Brachionidae</taxon>
        <taxon>Brachionus</taxon>
    </lineage>
</organism>
<dbReference type="SUPFAM" id="SSF88874">
    <property type="entry name" value="Receptor-binding domain of short tail fibre protein gp12"/>
    <property type="match status" value="1"/>
</dbReference>
<comment type="caution">
    <text evidence="2">The sequence shown here is derived from an EMBL/GenBank/DDBJ whole genome shotgun (WGS) entry which is preliminary data.</text>
</comment>
<dbReference type="EMBL" id="REGN01007002">
    <property type="protein sequence ID" value="RNA07552.1"/>
    <property type="molecule type" value="Genomic_DNA"/>
</dbReference>
<feature type="signal peptide" evidence="1">
    <location>
        <begin position="1"/>
        <end position="20"/>
    </location>
</feature>
<accession>A0A3M7Q8M3</accession>
<gene>
    <name evidence="2" type="ORF">BpHYR1_048727</name>
</gene>
<sequence length="586" mass="67933">MSRFITYILVNLFWIEIFSASNLEDIQFKLPDLTIDYPTKGGFTHLEAFKTHINNEILNEKKESDFSKLKWVSYGYPVLVEQNYESNFLTESGAEHSSVVSNSVDRLSYNLSKLFHFSQEGFHIFVEMLTREQRELFAREAELKYKISIEPRQIVRLIPEVFSCNLGIFDASINEKINFKGFARNLRSYPLRVDFSFSNFIRERIILEKRIEKMIRANGYDGFVFDCEFETVGKKIKTNILKITFEQINDLNLIDELFGDNKETVYLTRKQIANLSNSIYSSLKIQEIYEITEHQFSEKFVSNLIELVADSSLKNVDFETALNSLSKYSIDIKGDIKSDFIRSEASSLFRIEQLGKNNHIIVSKKNNERNNSKSENSQKLGLAVGEKIIPKSLKKSKFKNTLTFNQGQGFDEYIGWHICNGKSNTPDLTGKFVVGLDKNNKDYSNVGNIGGNDFIKLSIKQMPSHTHYDLGHNHYIDLKSKESGHHKHEYRDTYWSEGKWLPNRNGDLYSDNPDAIGSKHNDMDNMGWDKLRFTDTTGAHTHSVEVIKYKNLDNKSEVKLDMSYKKILFYIIHLFRITIAEYPTVN</sequence>
<dbReference type="OrthoDB" id="10211161at2759"/>
<protein>
    <submittedName>
        <fullName evidence="2">Tail collar domain-containing</fullName>
    </submittedName>
</protein>
<proteinExistence type="predicted"/>
<dbReference type="CDD" id="cd22641">
    <property type="entry name" value="C24-like"/>
    <property type="match status" value="1"/>
</dbReference>
<evidence type="ECO:0000313" key="3">
    <source>
        <dbReference type="Proteomes" id="UP000276133"/>
    </source>
</evidence>
<evidence type="ECO:0000256" key="1">
    <source>
        <dbReference type="SAM" id="SignalP"/>
    </source>
</evidence>
<dbReference type="AlphaFoldDB" id="A0A3M7Q8M3"/>
<name>A0A3M7Q8M3_BRAPC</name>
<keyword evidence="1" id="KW-0732">Signal</keyword>